<feature type="non-terminal residue" evidence="2">
    <location>
        <position position="124"/>
    </location>
</feature>
<name>A0A699UZZ7_TANCI</name>
<accession>A0A699UZZ7</accession>
<feature type="compositionally biased region" description="Low complexity" evidence="1">
    <location>
        <begin position="45"/>
        <end position="54"/>
    </location>
</feature>
<organism evidence="2">
    <name type="scientific">Tanacetum cinerariifolium</name>
    <name type="common">Dalmatian daisy</name>
    <name type="synonym">Chrysanthemum cinerariifolium</name>
    <dbReference type="NCBI Taxonomy" id="118510"/>
    <lineage>
        <taxon>Eukaryota</taxon>
        <taxon>Viridiplantae</taxon>
        <taxon>Streptophyta</taxon>
        <taxon>Embryophyta</taxon>
        <taxon>Tracheophyta</taxon>
        <taxon>Spermatophyta</taxon>
        <taxon>Magnoliopsida</taxon>
        <taxon>eudicotyledons</taxon>
        <taxon>Gunneridae</taxon>
        <taxon>Pentapetalae</taxon>
        <taxon>asterids</taxon>
        <taxon>campanulids</taxon>
        <taxon>Asterales</taxon>
        <taxon>Asteraceae</taxon>
        <taxon>Asteroideae</taxon>
        <taxon>Anthemideae</taxon>
        <taxon>Anthemidinae</taxon>
        <taxon>Tanacetum</taxon>
    </lineage>
</organism>
<feature type="region of interest" description="Disordered" evidence="1">
    <location>
        <begin position="23"/>
        <end position="93"/>
    </location>
</feature>
<dbReference type="AlphaFoldDB" id="A0A699UZZ7"/>
<feature type="compositionally biased region" description="Low complexity" evidence="1">
    <location>
        <begin position="68"/>
        <end position="81"/>
    </location>
</feature>
<dbReference type="EMBL" id="BKCJ011384664">
    <property type="protein sequence ID" value="GFD28367.1"/>
    <property type="molecule type" value="Genomic_DNA"/>
</dbReference>
<proteinExistence type="predicted"/>
<sequence length="124" mass="14141">MKRERKDFSRKVTPLFQSMMVQAPEYMGNGSKIPTDPHHTPIVTQSSSSQPQNKQKSRRKQRKEMKVPSPSSEIPNEESVPTTSNDLLPTEAKTAQVKEIASLKKRVKKLEQKRKSRTSGPKRL</sequence>
<reference evidence="2" key="1">
    <citation type="journal article" date="2019" name="Sci. Rep.">
        <title>Draft genome of Tanacetum cinerariifolium, the natural source of mosquito coil.</title>
        <authorList>
            <person name="Yamashiro T."/>
            <person name="Shiraishi A."/>
            <person name="Satake H."/>
            <person name="Nakayama K."/>
        </authorList>
    </citation>
    <scope>NUCLEOTIDE SEQUENCE</scope>
</reference>
<comment type="caution">
    <text evidence="2">The sequence shown here is derived from an EMBL/GenBank/DDBJ whole genome shotgun (WGS) entry which is preliminary data.</text>
</comment>
<protein>
    <submittedName>
        <fullName evidence="2">Uncharacterized protein</fullName>
    </submittedName>
</protein>
<gene>
    <name evidence="2" type="ORF">Tci_900336</name>
</gene>
<evidence type="ECO:0000313" key="2">
    <source>
        <dbReference type="EMBL" id="GFD28367.1"/>
    </source>
</evidence>
<evidence type="ECO:0000256" key="1">
    <source>
        <dbReference type="SAM" id="MobiDB-lite"/>
    </source>
</evidence>